<dbReference type="Pfam" id="PF01925">
    <property type="entry name" value="TauE"/>
    <property type="match status" value="1"/>
</dbReference>
<evidence type="ECO:0000256" key="1">
    <source>
        <dbReference type="ARBA" id="ARBA00004651"/>
    </source>
</evidence>
<feature type="transmembrane region" description="Helical" evidence="8">
    <location>
        <begin position="192"/>
        <end position="211"/>
    </location>
</feature>
<sequence>MAEWIGVSGWVWLGCAGSLFLGAFVQRATGFGLAVIGTPLILMMEPRLVPTVLVMFGLLVALMMIGAYRREIRLNAVGMALVGRVPGTALGVCLLLVAPLAVLEKLIALIVLSSVAVSLLNVSLPLNRLNLFVAGIVSGIFGTVSAIGGPPIALLMHRLPADSARANLSAFFIVSATMTLLALLLAGRIQLWHLGMAASFLPAVVLGNLLASRMAHRLDRNTLQWSSLILSIIAALGLLF</sequence>
<dbReference type="Proteomes" id="UP001595640">
    <property type="component" value="Unassembled WGS sequence"/>
</dbReference>
<dbReference type="EMBL" id="JBHRUH010000034">
    <property type="protein sequence ID" value="MFC3293972.1"/>
    <property type="molecule type" value="Genomic_DNA"/>
</dbReference>
<feature type="transmembrane region" description="Helical" evidence="8">
    <location>
        <begin position="89"/>
        <end position="112"/>
    </location>
</feature>
<feature type="transmembrane region" description="Helical" evidence="8">
    <location>
        <begin position="7"/>
        <end position="28"/>
    </location>
</feature>
<evidence type="ECO:0000256" key="4">
    <source>
        <dbReference type="ARBA" id="ARBA00022475"/>
    </source>
</evidence>
<protein>
    <recommendedName>
        <fullName evidence="8">Probable membrane transporter protein</fullName>
    </recommendedName>
</protein>
<keyword evidence="6 8" id="KW-1133">Transmembrane helix</keyword>
<feature type="transmembrane region" description="Helical" evidence="8">
    <location>
        <begin position="48"/>
        <end position="68"/>
    </location>
</feature>
<keyword evidence="3" id="KW-0813">Transport</keyword>
<dbReference type="PANTHER" id="PTHR30269:SF37">
    <property type="entry name" value="MEMBRANE TRANSPORTER PROTEIN"/>
    <property type="match status" value="1"/>
</dbReference>
<dbReference type="PANTHER" id="PTHR30269">
    <property type="entry name" value="TRANSMEMBRANE PROTEIN YFCA"/>
    <property type="match status" value="1"/>
</dbReference>
<reference evidence="10" key="1">
    <citation type="journal article" date="2019" name="Int. J. Syst. Evol. Microbiol.">
        <title>The Global Catalogue of Microorganisms (GCM) 10K type strain sequencing project: providing services to taxonomists for standard genome sequencing and annotation.</title>
        <authorList>
            <consortium name="The Broad Institute Genomics Platform"/>
            <consortium name="The Broad Institute Genome Sequencing Center for Infectious Disease"/>
            <person name="Wu L."/>
            <person name="Ma J."/>
        </authorList>
    </citation>
    <scope>NUCLEOTIDE SEQUENCE [LARGE SCALE GENOMIC DNA]</scope>
    <source>
        <strain evidence="10">KCTC 12847</strain>
    </source>
</reference>
<evidence type="ECO:0000256" key="2">
    <source>
        <dbReference type="ARBA" id="ARBA00009142"/>
    </source>
</evidence>
<proteinExistence type="inferred from homology"/>
<evidence type="ECO:0000256" key="5">
    <source>
        <dbReference type="ARBA" id="ARBA00022692"/>
    </source>
</evidence>
<evidence type="ECO:0000256" key="3">
    <source>
        <dbReference type="ARBA" id="ARBA00022448"/>
    </source>
</evidence>
<evidence type="ECO:0000256" key="6">
    <source>
        <dbReference type="ARBA" id="ARBA00022989"/>
    </source>
</evidence>
<organism evidence="9 10">
    <name type="scientific">Modicisalibacter luteus</name>
    <dbReference type="NCBI Taxonomy" id="453962"/>
    <lineage>
        <taxon>Bacteria</taxon>
        <taxon>Pseudomonadati</taxon>
        <taxon>Pseudomonadota</taxon>
        <taxon>Gammaproteobacteria</taxon>
        <taxon>Oceanospirillales</taxon>
        <taxon>Halomonadaceae</taxon>
        <taxon>Modicisalibacter</taxon>
    </lineage>
</organism>
<comment type="caution">
    <text evidence="9">The sequence shown here is derived from an EMBL/GenBank/DDBJ whole genome shotgun (WGS) entry which is preliminary data.</text>
</comment>
<feature type="transmembrane region" description="Helical" evidence="8">
    <location>
        <begin position="168"/>
        <end position="186"/>
    </location>
</feature>
<gene>
    <name evidence="9" type="ORF">ACFOEI_18150</name>
</gene>
<keyword evidence="5 8" id="KW-0812">Transmembrane</keyword>
<comment type="similarity">
    <text evidence="2 8">Belongs to the 4-toluene sulfonate uptake permease (TSUP) (TC 2.A.102) family.</text>
</comment>
<evidence type="ECO:0000313" key="10">
    <source>
        <dbReference type="Proteomes" id="UP001595640"/>
    </source>
</evidence>
<dbReference type="InterPro" id="IPR002781">
    <property type="entry name" value="TM_pro_TauE-like"/>
</dbReference>
<comment type="subcellular location">
    <subcellularLocation>
        <location evidence="1 8">Cell membrane</location>
        <topology evidence="1 8">Multi-pass membrane protein</topology>
    </subcellularLocation>
</comment>
<dbReference type="InterPro" id="IPR052017">
    <property type="entry name" value="TSUP"/>
</dbReference>
<keyword evidence="10" id="KW-1185">Reference proteome</keyword>
<accession>A0ABV7M4Z5</accession>
<evidence type="ECO:0000313" key="9">
    <source>
        <dbReference type="EMBL" id="MFC3293972.1"/>
    </source>
</evidence>
<keyword evidence="7 8" id="KW-0472">Membrane</keyword>
<keyword evidence="4 8" id="KW-1003">Cell membrane</keyword>
<feature type="transmembrane region" description="Helical" evidence="8">
    <location>
        <begin position="132"/>
        <end position="156"/>
    </location>
</feature>
<feature type="transmembrane region" description="Helical" evidence="8">
    <location>
        <begin position="223"/>
        <end position="239"/>
    </location>
</feature>
<evidence type="ECO:0000256" key="7">
    <source>
        <dbReference type="ARBA" id="ARBA00023136"/>
    </source>
</evidence>
<name>A0ABV7M4Z5_9GAMM</name>
<evidence type="ECO:0000256" key="8">
    <source>
        <dbReference type="RuleBase" id="RU363041"/>
    </source>
</evidence>
<dbReference type="RefSeq" id="WP_019020460.1">
    <property type="nucleotide sequence ID" value="NZ_BMXD01000013.1"/>
</dbReference>